<evidence type="ECO:0000313" key="5">
    <source>
        <dbReference type="Proteomes" id="UP000324479"/>
    </source>
</evidence>
<evidence type="ECO:0000256" key="1">
    <source>
        <dbReference type="ARBA" id="ARBA00023002"/>
    </source>
</evidence>
<gene>
    <name evidence="4" type="ORF">FYK55_21230</name>
</gene>
<dbReference type="PANTHER" id="PTHR43818">
    <property type="entry name" value="BCDNA.GH03377"/>
    <property type="match status" value="1"/>
</dbReference>
<name>A0A5M6CZ65_9BACT</name>
<protein>
    <submittedName>
        <fullName evidence="4">Gfo/Idh/MocA family oxidoreductase</fullName>
    </submittedName>
</protein>
<reference evidence="4 5" key="1">
    <citation type="submission" date="2019-08" db="EMBL/GenBank/DDBJ databases">
        <authorList>
            <person name="Dhanesh K."/>
            <person name="Kumar G."/>
            <person name="Sasikala C."/>
            <person name="Venkata Ramana C."/>
        </authorList>
    </citation>
    <scope>NUCLEOTIDE SEQUENCE [LARGE SCALE GENOMIC DNA]</scope>
    <source>
        <strain evidence="4 5">JC645</strain>
    </source>
</reference>
<dbReference type="GO" id="GO:0016491">
    <property type="term" value="F:oxidoreductase activity"/>
    <property type="evidence" value="ECO:0007669"/>
    <property type="project" value="UniProtKB-KW"/>
</dbReference>
<dbReference type="Gene3D" id="3.40.50.720">
    <property type="entry name" value="NAD(P)-binding Rossmann-like Domain"/>
    <property type="match status" value="1"/>
</dbReference>
<feature type="domain" description="Gfo/Idh/MocA-like oxidoreductase N-terminal" evidence="2">
    <location>
        <begin position="4"/>
        <end position="122"/>
    </location>
</feature>
<dbReference type="AlphaFoldDB" id="A0A5M6CZ65"/>
<dbReference type="SUPFAM" id="SSF51735">
    <property type="entry name" value="NAD(P)-binding Rossmann-fold domains"/>
    <property type="match status" value="1"/>
</dbReference>
<keyword evidence="5" id="KW-1185">Reference proteome</keyword>
<evidence type="ECO:0000313" key="4">
    <source>
        <dbReference type="EMBL" id="KAA5540527.1"/>
    </source>
</evidence>
<accession>A0A5M6CZ65</accession>
<evidence type="ECO:0000259" key="2">
    <source>
        <dbReference type="Pfam" id="PF01408"/>
    </source>
</evidence>
<dbReference type="PANTHER" id="PTHR43818:SF11">
    <property type="entry name" value="BCDNA.GH03377"/>
    <property type="match status" value="1"/>
</dbReference>
<dbReference type="Pfam" id="PF22725">
    <property type="entry name" value="GFO_IDH_MocA_C3"/>
    <property type="match status" value="1"/>
</dbReference>
<dbReference type="InterPro" id="IPR050463">
    <property type="entry name" value="Gfo/Idh/MocA_oxidrdct_glycsds"/>
</dbReference>
<sequence length="389" mass="42124">MKEFRTVVVGTGFIGPVHVEALRRAGVTVAGIVGSSPEKSTEASKALGLPATYPTLESVLNDPTIDAVHLATPNRLHFEQAAAVLRSGKHVVCEKPLAMTSRQSAELVEIAAASGRAAAVAYNIRFYPLCHEAAARVAGGSVGEFLHVSGSYVQDWLLCKTDFNWRVLAEDGGELRAVADIGTHWLDLIQFITGQRVVAVCADLRTVYPQRERPIGNVETFSGSGSSDIPRESVQVTTEDCGSVMLKFSGGANGCMWVSQTTAGRKNCLRFEIGGTEQCLAWNSQSPNELFIGQRDCANESLIRDPALLQPQSAALCNYPGGHNEGFPDTFKQLFRCFYGSIADQSFATDPPFPTFADGHHEVLLCEAILTSHRKRTWVDVAKDQGDHQ</sequence>
<organism evidence="4 5">
    <name type="scientific">Roseiconus nitratireducens</name>
    <dbReference type="NCBI Taxonomy" id="2605748"/>
    <lineage>
        <taxon>Bacteria</taxon>
        <taxon>Pseudomonadati</taxon>
        <taxon>Planctomycetota</taxon>
        <taxon>Planctomycetia</taxon>
        <taxon>Pirellulales</taxon>
        <taxon>Pirellulaceae</taxon>
        <taxon>Roseiconus</taxon>
    </lineage>
</organism>
<dbReference type="InterPro" id="IPR055170">
    <property type="entry name" value="GFO_IDH_MocA-like_dom"/>
</dbReference>
<dbReference type="InterPro" id="IPR000683">
    <property type="entry name" value="Gfo/Idh/MocA-like_OxRdtase_N"/>
</dbReference>
<proteinExistence type="predicted"/>
<comment type="caution">
    <text evidence="4">The sequence shown here is derived from an EMBL/GenBank/DDBJ whole genome shotgun (WGS) entry which is preliminary data.</text>
</comment>
<feature type="domain" description="GFO/IDH/MocA-like oxidoreductase" evidence="3">
    <location>
        <begin position="132"/>
        <end position="278"/>
    </location>
</feature>
<dbReference type="GO" id="GO:0000166">
    <property type="term" value="F:nucleotide binding"/>
    <property type="evidence" value="ECO:0007669"/>
    <property type="project" value="InterPro"/>
</dbReference>
<dbReference type="SUPFAM" id="SSF55347">
    <property type="entry name" value="Glyceraldehyde-3-phosphate dehydrogenase-like, C-terminal domain"/>
    <property type="match status" value="1"/>
</dbReference>
<dbReference type="Gene3D" id="3.30.360.10">
    <property type="entry name" value="Dihydrodipicolinate Reductase, domain 2"/>
    <property type="match status" value="1"/>
</dbReference>
<dbReference type="RefSeq" id="WP_150078579.1">
    <property type="nucleotide sequence ID" value="NZ_VWOX01000013.1"/>
</dbReference>
<dbReference type="Pfam" id="PF01408">
    <property type="entry name" value="GFO_IDH_MocA"/>
    <property type="match status" value="1"/>
</dbReference>
<dbReference type="InterPro" id="IPR036291">
    <property type="entry name" value="NAD(P)-bd_dom_sf"/>
</dbReference>
<evidence type="ECO:0000259" key="3">
    <source>
        <dbReference type="Pfam" id="PF22725"/>
    </source>
</evidence>
<keyword evidence="1" id="KW-0560">Oxidoreductase</keyword>
<dbReference type="EMBL" id="VWOX01000013">
    <property type="protein sequence ID" value="KAA5540527.1"/>
    <property type="molecule type" value="Genomic_DNA"/>
</dbReference>
<dbReference type="Proteomes" id="UP000324479">
    <property type="component" value="Unassembled WGS sequence"/>
</dbReference>